<dbReference type="KEGG" id="dpa:109538770"/>
<dbReference type="EMBL" id="KB631964">
    <property type="protein sequence ID" value="ERL87515.1"/>
    <property type="molecule type" value="Genomic_DNA"/>
</dbReference>
<dbReference type="Pfam" id="PF02011">
    <property type="entry name" value="Glyco_hydro_48"/>
    <property type="match status" value="1"/>
</dbReference>
<dbReference type="InterPro" id="IPR000556">
    <property type="entry name" value="Glyco_hydro_48F"/>
</dbReference>
<evidence type="ECO:0000313" key="13">
    <source>
        <dbReference type="Proteomes" id="UP000030742"/>
    </source>
</evidence>
<dbReference type="GO" id="GO:0030245">
    <property type="term" value="P:cellulose catabolic process"/>
    <property type="evidence" value="ECO:0007669"/>
    <property type="project" value="UniProtKB-KW"/>
</dbReference>
<dbReference type="Gene3D" id="1.50.10.10">
    <property type="match status" value="1"/>
</dbReference>
<evidence type="ECO:0000256" key="8">
    <source>
        <dbReference type="SAM" id="SignalP"/>
    </source>
</evidence>
<feature type="non-terminal residue" evidence="9">
    <location>
        <position position="1"/>
    </location>
</feature>
<gene>
    <name evidence="11" type="primary">109538770</name>
    <name evidence="10" type="ORF">D910_04907</name>
    <name evidence="9" type="ORF">YQE_07351</name>
</gene>
<dbReference type="Gene3D" id="2.170.160.10">
    <property type="entry name" value="Endo-1,4-beta-glucanase f. Domain 2"/>
    <property type="match status" value="1"/>
</dbReference>
<proteinExistence type="predicted"/>
<dbReference type="HOGENOM" id="CLU_009014_1_0_1"/>
<keyword evidence="1 8" id="KW-0732">Signal</keyword>
<dbReference type="OrthoDB" id="6661625at2759"/>
<keyword evidence="4" id="KW-0119">Carbohydrate metabolism</keyword>
<evidence type="ECO:0000256" key="1">
    <source>
        <dbReference type="ARBA" id="ARBA00022729"/>
    </source>
</evidence>
<reference evidence="11" key="2">
    <citation type="submission" date="2024-08" db="UniProtKB">
        <authorList>
            <consortium name="EnsemblMetazoa"/>
        </authorList>
    </citation>
    <scope>IDENTIFICATION</scope>
</reference>
<dbReference type="AlphaFoldDB" id="N6U655"/>
<evidence type="ECO:0000313" key="11">
    <source>
        <dbReference type="EnsemblMetazoa" id="XP_019761706.1"/>
    </source>
</evidence>
<feature type="signal peptide" evidence="8">
    <location>
        <begin position="1"/>
        <end position="17"/>
    </location>
</feature>
<dbReference type="InterPro" id="IPR023309">
    <property type="entry name" value="Endo-1-4-beta-glucanase_dom2"/>
</dbReference>
<evidence type="ECO:0000256" key="3">
    <source>
        <dbReference type="ARBA" id="ARBA00023001"/>
    </source>
</evidence>
<keyword evidence="12" id="KW-1185">Reference proteome</keyword>
<dbReference type="PRINTS" id="PR00844">
    <property type="entry name" value="GLHYDRLASE48"/>
</dbReference>
<evidence type="ECO:0000256" key="7">
    <source>
        <dbReference type="SAM" id="MobiDB-lite"/>
    </source>
</evidence>
<evidence type="ECO:0000313" key="9">
    <source>
        <dbReference type="EMBL" id="ENN76131.1"/>
    </source>
</evidence>
<dbReference type="GO" id="GO:0008810">
    <property type="term" value="F:cellulase activity"/>
    <property type="evidence" value="ECO:0007669"/>
    <property type="project" value="InterPro"/>
</dbReference>
<reference evidence="12 13" key="1">
    <citation type="journal article" date="2013" name="Genome Biol.">
        <title>Draft genome of the mountain pine beetle, Dendroctonus ponderosae Hopkins, a major forest pest.</title>
        <authorList>
            <person name="Keeling C.I."/>
            <person name="Yuen M.M."/>
            <person name="Liao N.Y."/>
            <person name="Docking T.R."/>
            <person name="Chan S.K."/>
            <person name="Taylor G.A."/>
            <person name="Palmquist D.L."/>
            <person name="Jackman S.D."/>
            <person name="Nguyen A."/>
            <person name="Li M."/>
            <person name="Henderson H."/>
            <person name="Janes J.K."/>
            <person name="Zhao Y."/>
            <person name="Pandoh P."/>
            <person name="Moore R."/>
            <person name="Sperling F.A."/>
            <person name="Huber D.P."/>
            <person name="Birol I."/>
            <person name="Jones S.J."/>
            <person name="Bohlmann J."/>
        </authorList>
    </citation>
    <scope>NUCLEOTIDE SEQUENCE</scope>
</reference>
<evidence type="ECO:0000313" key="10">
    <source>
        <dbReference type="EMBL" id="ERL87515.1"/>
    </source>
</evidence>
<dbReference type="EMBL" id="KB740987">
    <property type="protein sequence ID" value="ENN76131.1"/>
    <property type="molecule type" value="Genomic_DNA"/>
</dbReference>
<keyword evidence="6" id="KW-0624">Polysaccharide degradation</keyword>
<dbReference type="InterPro" id="IPR012341">
    <property type="entry name" value="6hp_glycosidase-like_sf"/>
</dbReference>
<keyword evidence="3" id="KW-0136">Cellulose degradation</keyword>
<evidence type="ECO:0000313" key="12">
    <source>
        <dbReference type="Proteomes" id="UP000019118"/>
    </source>
</evidence>
<accession>N6U655</accession>
<feature type="chain" id="PRO_5010971948" evidence="8">
    <location>
        <begin position="18"/>
        <end position="637"/>
    </location>
</feature>
<name>N6U655_DENPD</name>
<dbReference type="InterPro" id="IPR008928">
    <property type="entry name" value="6-hairpin_glycosidase_sf"/>
</dbReference>
<evidence type="ECO:0000256" key="5">
    <source>
        <dbReference type="ARBA" id="ARBA00023295"/>
    </source>
</evidence>
<keyword evidence="5" id="KW-0326">Glycosidase</keyword>
<protein>
    <submittedName>
        <fullName evidence="9 11">Uncharacterized protein</fullName>
    </submittedName>
</protein>
<dbReference type="STRING" id="77166.N6U655"/>
<dbReference type="InterPro" id="IPR027390">
    <property type="entry name" value="Endoglucanase_F_dom3"/>
</dbReference>
<dbReference type="SUPFAM" id="SSF48208">
    <property type="entry name" value="Six-hairpin glycosidases"/>
    <property type="match status" value="1"/>
</dbReference>
<organism evidence="9">
    <name type="scientific">Dendroctonus ponderosae</name>
    <name type="common">Mountain pine beetle</name>
    <dbReference type="NCBI Taxonomy" id="77166"/>
    <lineage>
        <taxon>Eukaryota</taxon>
        <taxon>Metazoa</taxon>
        <taxon>Ecdysozoa</taxon>
        <taxon>Arthropoda</taxon>
        <taxon>Hexapoda</taxon>
        <taxon>Insecta</taxon>
        <taxon>Pterygota</taxon>
        <taxon>Neoptera</taxon>
        <taxon>Endopterygota</taxon>
        <taxon>Coleoptera</taxon>
        <taxon>Polyphaga</taxon>
        <taxon>Cucujiformia</taxon>
        <taxon>Curculionidae</taxon>
        <taxon>Scolytinae</taxon>
        <taxon>Dendroctonus</taxon>
    </lineage>
</organism>
<sequence>MKIAAIILLGLAAGIQAGTYLDRFKEQYEKIHNSANGYFSKEGVPYHAIETLVVEAPDHGHETTSEAYSYYLWMEAINGYVTGDFSSFNTAWNNLETYIIPTYQPTLGGYNPSSPATYADEKDTPQEYPSPMESGVPVGQDPLYSELKSAYGQDFMYSMHWMLDVDNIYGFGDAQGQCEGGPEQSGPSLINTFQRGPQESVWRTIPQPTCDVFKYGGNNGFLDLFVGDNSYTPQWKYTAAPDADARAVQATYWAVQWAKEKGVYSSISETVSKVSKMGDYLRYAMFDKYFKKVGNCVGKYDCQGATGKDSAHYLISWYFAWGGAMPNYGNWAWVIGDGASHFGYQNPMTAYALSTVDELKPKGATAVEDWTTSLERQLELYEYLQTSEGAFAGGVTNSWKGRYDTPDSNLTADTFHGLFYDWEPVYHDPPSNRWFGMQPWSTDRLAQYYYETKDSKAEAILKKWVAWVISAIKLENGDFQMPDHLTWSGNPPDIHVSIGVYTKEIGTASATARTLAYYAAGSGDEEAKTVAKGLLDALYKYATDKGITIPETPDQYGRFEEPVYVPSGWTGTYPNGDVIDSSATFIGIRSWFKNDAQWSKIEAILNGGEIPEFEFHRFWAQTDVAIAFGTYGILFDE</sequence>
<dbReference type="Proteomes" id="UP000030742">
    <property type="component" value="Unassembled WGS sequence"/>
</dbReference>
<evidence type="ECO:0000256" key="6">
    <source>
        <dbReference type="ARBA" id="ARBA00023326"/>
    </source>
</evidence>
<dbReference type="Gene3D" id="4.10.870.10">
    <property type="entry name" value="Endo-1,4-beta-glucanase f. Domain 3"/>
    <property type="match status" value="1"/>
</dbReference>
<evidence type="ECO:0000256" key="2">
    <source>
        <dbReference type="ARBA" id="ARBA00022801"/>
    </source>
</evidence>
<evidence type="ECO:0000256" key="4">
    <source>
        <dbReference type="ARBA" id="ARBA00023277"/>
    </source>
</evidence>
<dbReference type="EnsemblMetazoa" id="XM_019906147.1">
    <property type="protein sequence ID" value="XP_019761706.1"/>
    <property type="gene ID" value="LOC109538770"/>
</dbReference>
<feature type="region of interest" description="Disordered" evidence="7">
    <location>
        <begin position="111"/>
        <end position="139"/>
    </location>
</feature>
<dbReference type="Proteomes" id="UP000019118">
    <property type="component" value="Unassembled WGS sequence"/>
</dbReference>
<keyword evidence="2" id="KW-0378">Hydrolase</keyword>